<dbReference type="Pfam" id="PF01464">
    <property type="entry name" value="SLT"/>
    <property type="match status" value="1"/>
</dbReference>
<dbReference type="InterPro" id="IPR008258">
    <property type="entry name" value="Transglycosylase_SLT_dom_1"/>
</dbReference>
<organism evidence="3 4">
    <name type="scientific">Roseibium polysiphoniae</name>
    <dbReference type="NCBI Taxonomy" id="2571221"/>
    <lineage>
        <taxon>Bacteria</taxon>
        <taxon>Pseudomonadati</taxon>
        <taxon>Pseudomonadota</taxon>
        <taxon>Alphaproteobacteria</taxon>
        <taxon>Hyphomicrobiales</taxon>
        <taxon>Stappiaceae</taxon>
        <taxon>Roseibium</taxon>
    </lineage>
</organism>
<accession>A0A944CB92</accession>
<dbReference type="SUPFAM" id="SSF53955">
    <property type="entry name" value="Lysozyme-like"/>
    <property type="match status" value="1"/>
</dbReference>
<name>A0A944CB92_9HYPH</name>
<gene>
    <name evidence="3" type="ORF">DYI23_07715</name>
</gene>
<dbReference type="EMBL" id="QTKU01000001">
    <property type="protein sequence ID" value="MBS8260100.1"/>
    <property type="molecule type" value="Genomic_DNA"/>
</dbReference>
<evidence type="ECO:0000256" key="1">
    <source>
        <dbReference type="ARBA" id="ARBA00009387"/>
    </source>
</evidence>
<feature type="domain" description="Transglycosylase SLT" evidence="2">
    <location>
        <begin position="17"/>
        <end position="71"/>
    </location>
</feature>
<sequence length="340" mass="36310">MLIADTASIASRIEQAFQSASTSTGTSFDYLVKTAARESSFNPTAKAATSSATGLFQFIESTWLETMKEAGPKHGLEKYSDQIQRTSSGKYRVSDPAVRQEILDLRKDPDIASVMAGALTQKNAAHLSRKLGRQPSEGELYMAHFLGAGGANRLIRASEDNAEMRADKLFPSQARANKSIFYHSNGEARTTSEVYDVITSKHSNVTMIASAAQSGGGAPSLNDVAALPNQKPGAGGDGLEGGDDLATQRVVNAFRATETADPFEALFRTGNTFDEKPLGSRFSSAFTAVEQASAFSALGASDAKVAAQQFASLGYEGPLDLTRFLSYREDREQNDLLPPA</sequence>
<evidence type="ECO:0000313" key="3">
    <source>
        <dbReference type="EMBL" id="MBS8260100.1"/>
    </source>
</evidence>
<comment type="caution">
    <text evidence="3">The sequence shown here is derived from an EMBL/GenBank/DDBJ whole genome shotgun (WGS) entry which is preliminary data.</text>
</comment>
<protein>
    <submittedName>
        <fullName evidence="3">Lytic transglycosylase domain-containing protein</fullName>
    </submittedName>
</protein>
<evidence type="ECO:0000313" key="4">
    <source>
        <dbReference type="Proteomes" id="UP000705379"/>
    </source>
</evidence>
<comment type="similarity">
    <text evidence="1">Belongs to the virb1 family.</text>
</comment>
<reference evidence="3" key="2">
    <citation type="journal article" date="2021" name="Microorganisms">
        <title>Bacterial Dimethylsulfoniopropionate Biosynthesis in the East China Sea.</title>
        <authorList>
            <person name="Liu J."/>
            <person name="Zhang Y."/>
            <person name="Liu J."/>
            <person name="Zhong H."/>
            <person name="Williams B.T."/>
            <person name="Zheng Y."/>
            <person name="Curson A.R.J."/>
            <person name="Sun C."/>
            <person name="Sun H."/>
            <person name="Song D."/>
            <person name="Wagner Mackenzie B."/>
            <person name="Bermejo Martinez A."/>
            <person name="Todd J.D."/>
            <person name="Zhang X.H."/>
        </authorList>
    </citation>
    <scope>NUCLEOTIDE SEQUENCE</scope>
    <source>
        <strain evidence="3">AESS21</strain>
    </source>
</reference>
<dbReference type="InterPro" id="IPR023346">
    <property type="entry name" value="Lysozyme-like_dom_sf"/>
</dbReference>
<dbReference type="Proteomes" id="UP000705379">
    <property type="component" value="Unassembled WGS sequence"/>
</dbReference>
<dbReference type="RefSeq" id="WP_213215599.1">
    <property type="nucleotide sequence ID" value="NZ_QTKU01000001.1"/>
</dbReference>
<evidence type="ECO:0000259" key="2">
    <source>
        <dbReference type="Pfam" id="PF01464"/>
    </source>
</evidence>
<dbReference type="Gene3D" id="1.10.530.10">
    <property type="match status" value="1"/>
</dbReference>
<reference evidence="3" key="1">
    <citation type="submission" date="2018-08" db="EMBL/GenBank/DDBJ databases">
        <authorList>
            <person name="Jin W."/>
            <person name="Wang H."/>
            <person name="Yang Y."/>
            <person name="Li M."/>
            <person name="Liu J."/>
        </authorList>
    </citation>
    <scope>NUCLEOTIDE SEQUENCE</scope>
    <source>
        <strain evidence="3">AESS21</strain>
    </source>
</reference>
<proteinExistence type="inferred from homology"/>
<dbReference type="AlphaFoldDB" id="A0A944CB92"/>